<name>A0A835RE48_VANPL</name>
<proteinExistence type="predicted"/>
<accession>A0A835RE48</accession>
<evidence type="ECO:0000313" key="2">
    <source>
        <dbReference type="Proteomes" id="UP000639772"/>
    </source>
</evidence>
<dbReference type="AlphaFoldDB" id="A0A835RE48"/>
<dbReference type="EMBL" id="JADCNM010000003">
    <property type="protein sequence ID" value="KAG0490610.1"/>
    <property type="molecule type" value="Genomic_DNA"/>
</dbReference>
<comment type="caution">
    <text evidence="1">The sequence shown here is derived from an EMBL/GenBank/DDBJ whole genome shotgun (WGS) entry which is preliminary data.</text>
</comment>
<evidence type="ECO:0000313" key="1">
    <source>
        <dbReference type="EMBL" id="KAG0490610.1"/>
    </source>
</evidence>
<protein>
    <submittedName>
        <fullName evidence="1">Uncharacterized protein</fullName>
    </submittedName>
</protein>
<dbReference type="Proteomes" id="UP000639772">
    <property type="component" value="Chromosome 3"/>
</dbReference>
<reference evidence="1 2" key="1">
    <citation type="journal article" date="2020" name="Nat. Food">
        <title>A phased Vanilla planifolia genome enables genetic improvement of flavour and production.</title>
        <authorList>
            <person name="Hasing T."/>
            <person name="Tang H."/>
            <person name="Brym M."/>
            <person name="Khazi F."/>
            <person name="Huang T."/>
            <person name="Chambers A.H."/>
        </authorList>
    </citation>
    <scope>NUCLEOTIDE SEQUENCE [LARGE SCALE GENOMIC DNA]</scope>
    <source>
        <tissue evidence="1">Leaf</tissue>
    </source>
</reference>
<organism evidence="1 2">
    <name type="scientific">Vanilla planifolia</name>
    <name type="common">Vanilla</name>
    <dbReference type="NCBI Taxonomy" id="51239"/>
    <lineage>
        <taxon>Eukaryota</taxon>
        <taxon>Viridiplantae</taxon>
        <taxon>Streptophyta</taxon>
        <taxon>Embryophyta</taxon>
        <taxon>Tracheophyta</taxon>
        <taxon>Spermatophyta</taxon>
        <taxon>Magnoliopsida</taxon>
        <taxon>Liliopsida</taxon>
        <taxon>Asparagales</taxon>
        <taxon>Orchidaceae</taxon>
        <taxon>Vanilloideae</taxon>
        <taxon>Vanilleae</taxon>
        <taxon>Vanilla</taxon>
    </lineage>
</organism>
<gene>
    <name evidence="1" type="ORF">HPP92_007473</name>
</gene>
<sequence length="61" mass="7121">MKGARGVTWAVKDGFVLANRGKRPMWYVHRLDESSELLRRKESCRAARLSHNNKLLLKNKQ</sequence>